<evidence type="ECO:0000256" key="4">
    <source>
        <dbReference type="ARBA" id="ARBA00022692"/>
    </source>
</evidence>
<proteinExistence type="inferred from homology"/>
<evidence type="ECO:0000313" key="9">
    <source>
        <dbReference type="EMBL" id="TQO37335.1"/>
    </source>
</evidence>
<evidence type="ECO:0000256" key="1">
    <source>
        <dbReference type="ARBA" id="ARBA00004571"/>
    </source>
</evidence>
<dbReference type="PROSITE" id="PS52016">
    <property type="entry name" value="TONB_DEPENDENT_REC_3"/>
    <property type="match status" value="1"/>
</dbReference>
<dbReference type="NCBIfam" id="TIGR04056">
    <property type="entry name" value="OMP_RagA_SusC"/>
    <property type="match status" value="1"/>
</dbReference>
<evidence type="ECO:0000256" key="5">
    <source>
        <dbReference type="ARBA" id="ARBA00023136"/>
    </source>
</evidence>
<evidence type="ECO:0000256" key="2">
    <source>
        <dbReference type="ARBA" id="ARBA00022448"/>
    </source>
</evidence>
<dbReference type="SMART" id="SM00965">
    <property type="entry name" value="STN"/>
    <property type="match status" value="1"/>
</dbReference>
<evidence type="ECO:0000256" key="3">
    <source>
        <dbReference type="ARBA" id="ARBA00022452"/>
    </source>
</evidence>
<dbReference type="Pfam" id="PF13715">
    <property type="entry name" value="CarbopepD_reg_2"/>
    <property type="match status" value="1"/>
</dbReference>
<dbReference type="InterPro" id="IPR037066">
    <property type="entry name" value="Plug_dom_sf"/>
</dbReference>
<comment type="caution">
    <text evidence="9">The sequence shown here is derived from an EMBL/GenBank/DDBJ whole genome shotgun (WGS) entry which is preliminary data.</text>
</comment>
<comment type="subcellular location">
    <subcellularLocation>
        <location evidence="1 7">Cell outer membrane</location>
        <topology evidence="1 7">Multi-pass membrane protein</topology>
    </subcellularLocation>
</comment>
<keyword evidence="10" id="KW-1185">Reference proteome</keyword>
<dbReference type="SUPFAM" id="SSF56935">
    <property type="entry name" value="Porins"/>
    <property type="match status" value="1"/>
</dbReference>
<reference evidence="9 10" key="1">
    <citation type="submission" date="2019-06" db="EMBL/GenBank/DDBJ databases">
        <title>A large-scale integrated study on North Sea by COGITO (Coastal Microbe Genomic &amp; Taxonomic Observatory).</title>
        <authorList>
            <person name="Teeling H."/>
        </authorList>
    </citation>
    <scope>NUCLEOTIDE SEQUENCE [LARGE SCALE GENOMIC DNA]</scope>
    <source>
        <strain evidence="9 10">MAR_2009_79</strain>
    </source>
</reference>
<dbReference type="Gene3D" id="2.40.170.20">
    <property type="entry name" value="TonB-dependent receptor, beta-barrel domain"/>
    <property type="match status" value="1"/>
</dbReference>
<keyword evidence="3 7" id="KW-1134">Transmembrane beta strand</keyword>
<name>A0ABY3AAB7_9FLAO</name>
<comment type="similarity">
    <text evidence="7">Belongs to the TonB-dependent receptor family.</text>
</comment>
<evidence type="ECO:0000259" key="8">
    <source>
        <dbReference type="SMART" id="SM00965"/>
    </source>
</evidence>
<dbReference type="InterPro" id="IPR012910">
    <property type="entry name" value="Plug_dom"/>
</dbReference>
<dbReference type="InterPro" id="IPR036942">
    <property type="entry name" value="Beta-barrel_TonB_sf"/>
</dbReference>
<dbReference type="InterPro" id="IPR023996">
    <property type="entry name" value="TonB-dep_OMP_SusC/RagA"/>
</dbReference>
<keyword evidence="2 7" id="KW-0813">Transport</keyword>
<dbReference type="InterPro" id="IPR008969">
    <property type="entry name" value="CarboxyPept-like_regulatory"/>
</dbReference>
<dbReference type="InterPro" id="IPR011662">
    <property type="entry name" value="Secretin/TonB_short_N"/>
</dbReference>
<keyword evidence="5 7" id="KW-0472">Membrane</keyword>
<accession>A0ABY3AAB7</accession>
<feature type="domain" description="Secretin/TonB short N-terminal" evidence="8">
    <location>
        <begin position="68"/>
        <end position="119"/>
    </location>
</feature>
<evidence type="ECO:0000313" key="10">
    <source>
        <dbReference type="Proteomes" id="UP000315363"/>
    </source>
</evidence>
<dbReference type="Proteomes" id="UP000315363">
    <property type="component" value="Unassembled WGS sequence"/>
</dbReference>
<dbReference type="NCBIfam" id="TIGR04057">
    <property type="entry name" value="SusC_RagA_signa"/>
    <property type="match status" value="1"/>
</dbReference>
<organism evidence="9 10">
    <name type="scientific">Arenibacter algicola</name>
    <dbReference type="NCBI Taxonomy" id="616991"/>
    <lineage>
        <taxon>Bacteria</taxon>
        <taxon>Pseudomonadati</taxon>
        <taxon>Bacteroidota</taxon>
        <taxon>Flavobacteriia</taxon>
        <taxon>Flavobacteriales</taxon>
        <taxon>Flavobacteriaceae</taxon>
        <taxon>Arenibacter</taxon>
    </lineage>
</organism>
<dbReference type="InterPro" id="IPR023997">
    <property type="entry name" value="TonB-dep_OMP_SusC/RagA_CS"/>
</dbReference>
<dbReference type="InterPro" id="IPR039426">
    <property type="entry name" value="TonB-dep_rcpt-like"/>
</dbReference>
<dbReference type="Pfam" id="PF07660">
    <property type="entry name" value="STN"/>
    <property type="match status" value="1"/>
</dbReference>
<keyword evidence="6 7" id="KW-0998">Cell outer membrane</keyword>
<dbReference type="RefSeq" id="WP_227020875.1">
    <property type="nucleotide sequence ID" value="NZ_VHIF01000001.1"/>
</dbReference>
<evidence type="ECO:0000256" key="7">
    <source>
        <dbReference type="PROSITE-ProRule" id="PRU01360"/>
    </source>
</evidence>
<dbReference type="Pfam" id="PF07715">
    <property type="entry name" value="Plug"/>
    <property type="match status" value="1"/>
</dbReference>
<evidence type="ECO:0000256" key="6">
    <source>
        <dbReference type="ARBA" id="ARBA00023237"/>
    </source>
</evidence>
<sequence length="1124" mass="122889">MKKLLNSEAYGLCLFKLSLKMKLTVLLTIVSLFQIQANTYSQSKKITLDISNAPLETIIHKIEAASEFKFLLNRKDVDLNRKVTIKVENKKIAVILSKLFENTDVTFEVLNKQIILSKKKLNLTSKTRGVIPDQLLKAEQFQVAGVVTDKDGTPLPGANIVEKGTANGVTADFDGNFSINLTNENATLVVSYIGYATKEFPINGLSKMNVVLEESAAALDEIVVVGYGTQKKKDLTGAIATVKPEEFTPGVNVNATQLLNGAAAGVNVSQVSSAPGGGIKVQIRGAGSINSSNDVLFVIDGLPGVDPQSLSPDDIESIQVLKDASAASIYGTRAANGVVLVTTKRGKAGKTTISYSAYSGMQHIAKQIDVLGGADYMRLINLRSGNNPVYSDSEIAAIGQGTNWQDQIFTNAAVQNHQITMSGGNDKGNYYLGLNYFDQDGIVKTSGYQKYNTRLNMQTRPLENLLISANINFTREGFKEILFSNAANDFAGPINTAIQFDPTLSTRLDEQGFYFLNPTIALDNPLGLINGISDRSIRNQFYGSLTVDYELVNNLKATVRLGAEANNRRDDLYRSRVAQLGRSEGGIGNASSSEYTHWLTEYLLKYENTFNEVHDFSILGGATFEEFLTRGLGASSAGFLSDVTGTNLLQSGDGELRDNVSSSMLKNALNGFLGRMTYGYKDRYLFTASFRVDGSSRFSEENKYAFFPSGSVGWNISEEPFLVNSDWIDNLKLRIGYGELGNQGINNFETTQTLVAGGNSVFGGSIFQGVVPARLPNPDLKWETTAETNVGLDFTFFNNRIAGTLDYFNRKTSDQLFVKPLPSVVGFNSVRTNLGEVVNKGFEIGLQTKNLVGEFTWNTNLNLAFLKNEVTQLPDFTERLIGGNIGTFISNYTIVQEGSPLQSFYGFEINGVFQEGDDIENSPTPDVSGYAPGMPKFVDQNDDGIIDEDDRVVLGDPFPDFSFGINNTFKYKRLSLDVFVLGVQGIETLDANVTESLYPTNDARNSISEYYLNRWTPSNPTNDYPSGINPSLYGGARLINSWTVVDASFIRLKNVTLGYNLPVDKLGPVSSLRVFLAGENLATITDYKGYDPDASATGEGNVTKVNYNSYPLARTFRVGIDVKF</sequence>
<dbReference type="Gene3D" id="2.170.130.10">
    <property type="entry name" value="TonB-dependent receptor, plug domain"/>
    <property type="match status" value="1"/>
</dbReference>
<dbReference type="SUPFAM" id="SSF49464">
    <property type="entry name" value="Carboxypeptidase regulatory domain-like"/>
    <property type="match status" value="1"/>
</dbReference>
<dbReference type="Gene3D" id="2.60.40.1120">
    <property type="entry name" value="Carboxypeptidase-like, regulatory domain"/>
    <property type="match status" value="1"/>
</dbReference>
<protein>
    <submittedName>
        <fullName evidence="9">TonB-linked SusC/RagA family outer membrane protein</fullName>
    </submittedName>
</protein>
<gene>
    <name evidence="9" type="ORF">GQ41_1938</name>
</gene>
<dbReference type="EMBL" id="VHIF01000001">
    <property type="protein sequence ID" value="TQO37335.1"/>
    <property type="molecule type" value="Genomic_DNA"/>
</dbReference>
<keyword evidence="4 7" id="KW-0812">Transmembrane</keyword>